<accession>A0ABP7RXN2</accession>
<organism evidence="1 2">
    <name type="scientific">Sphingomonas humi</name>
    <dbReference type="NCBI Taxonomy" id="335630"/>
    <lineage>
        <taxon>Bacteria</taxon>
        <taxon>Pseudomonadati</taxon>
        <taxon>Pseudomonadota</taxon>
        <taxon>Alphaproteobacteria</taxon>
        <taxon>Sphingomonadales</taxon>
        <taxon>Sphingomonadaceae</taxon>
        <taxon>Sphingomonas</taxon>
    </lineage>
</organism>
<keyword evidence="2" id="KW-1185">Reference proteome</keyword>
<comment type="caution">
    <text evidence="1">The sequence shown here is derived from an EMBL/GenBank/DDBJ whole genome shotgun (WGS) entry which is preliminary data.</text>
</comment>
<name>A0ABP7RXN2_9SPHN</name>
<proteinExistence type="predicted"/>
<dbReference type="EMBL" id="BAAAZD010000001">
    <property type="protein sequence ID" value="GAA4003746.1"/>
    <property type="molecule type" value="Genomic_DNA"/>
</dbReference>
<protein>
    <submittedName>
        <fullName evidence="1">Uncharacterized protein</fullName>
    </submittedName>
</protein>
<dbReference type="Proteomes" id="UP001501310">
    <property type="component" value="Unassembled WGS sequence"/>
</dbReference>
<evidence type="ECO:0000313" key="2">
    <source>
        <dbReference type="Proteomes" id="UP001501310"/>
    </source>
</evidence>
<reference evidence="2" key="1">
    <citation type="journal article" date="2019" name="Int. J. Syst. Evol. Microbiol.">
        <title>The Global Catalogue of Microorganisms (GCM) 10K type strain sequencing project: providing services to taxonomists for standard genome sequencing and annotation.</title>
        <authorList>
            <consortium name="The Broad Institute Genomics Platform"/>
            <consortium name="The Broad Institute Genome Sequencing Center for Infectious Disease"/>
            <person name="Wu L."/>
            <person name="Ma J."/>
        </authorList>
    </citation>
    <scope>NUCLEOTIDE SEQUENCE [LARGE SCALE GENOMIC DNA]</scope>
    <source>
        <strain evidence="2">JCM 16603</strain>
    </source>
</reference>
<evidence type="ECO:0000313" key="1">
    <source>
        <dbReference type="EMBL" id="GAA4003746.1"/>
    </source>
</evidence>
<sequence>MLVKRKVALARKTKTDLGMDAAALAADASTVIGLRMTQAALGGPQTSAEAWRMWSEKVTALNAITWKIWAAGWNASPEQIASISLSHYRPIVAANRRRLMRSRQG</sequence>
<gene>
    <name evidence="1" type="ORF">GCM10022211_14490</name>
</gene>